<organism evidence="7 8">
    <name type="scientific">Plectus sambesii</name>
    <dbReference type="NCBI Taxonomy" id="2011161"/>
    <lineage>
        <taxon>Eukaryota</taxon>
        <taxon>Metazoa</taxon>
        <taxon>Ecdysozoa</taxon>
        <taxon>Nematoda</taxon>
        <taxon>Chromadorea</taxon>
        <taxon>Plectida</taxon>
        <taxon>Plectina</taxon>
        <taxon>Plectoidea</taxon>
        <taxon>Plectidae</taxon>
        <taxon>Plectus</taxon>
    </lineage>
</organism>
<reference evidence="8" key="1">
    <citation type="submission" date="2022-11" db="UniProtKB">
        <authorList>
            <consortium name="WormBaseParasite"/>
        </authorList>
    </citation>
    <scope>IDENTIFICATION</scope>
</reference>
<dbReference type="SUPFAM" id="SSF53335">
    <property type="entry name" value="S-adenosyl-L-methionine-dependent methyltransferases"/>
    <property type="match status" value="1"/>
</dbReference>
<protein>
    <submittedName>
        <fullName evidence="8">Protein arginine N-methyltransferase</fullName>
    </submittedName>
</protein>
<evidence type="ECO:0000259" key="5">
    <source>
        <dbReference type="Pfam" id="PF17285"/>
    </source>
</evidence>
<dbReference type="InterPro" id="IPR035247">
    <property type="entry name" value="PRMT5_TIM"/>
</dbReference>
<dbReference type="GO" id="GO:0006355">
    <property type="term" value="P:regulation of DNA-templated transcription"/>
    <property type="evidence" value="ECO:0007669"/>
    <property type="project" value="TreeGrafter"/>
</dbReference>
<evidence type="ECO:0000259" key="4">
    <source>
        <dbReference type="Pfam" id="PF05185"/>
    </source>
</evidence>
<dbReference type="GO" id="GO:0005829">
    <property type="term" value="C:cytosol"/>
    <property type="evidence" value="ECO:0007669"/>
    <property type="project" value="TreeGrafter"/>
</dbReference>
<accession>A0A914W7N3</accession>
<evidence type="ECO:0000313" key="7">
    <source>
        <dbReference type="Proteomes" id="UP000887566"/>
    </source>
</evidence>
<dbReference type="Gene3D" id="3.20.20.150">
    <property type="entry name" value="Divalent-metal-dependent TIM barrel enzymes"/>
    <property type="match status" value="1"/>
</dbReference>
<evidence type="ECO:0000313" key="8">
    <source>
        <dbReference type="WBParaSite" id="PSAMB.scaffold3466size18167.g21582.t1"/>
    </source>
</evidence>
<dbReference type="AlphaFoldDB" id="A0A914W7N3"/>
<dbReference type="Pfam" id="PF17286">
    <property type="entry name" value="PRMT5_C"/>
    <property type="match status" value="1"/>
</dbReference>
<dbReference type="InterPro" id="IPR035075">
    <property type="entry name" value="PRMT5"/>
</dbReference>
<dbReference type="Gene3D" id="3.40.50.150">
    <property type="entry name" value="Vaccinia Virus protein VP39"/>
    <property type="match status" value="1"/>
</dbReference>
<sequence length="719" mass="82767">MEALSPPSVQNQSSVHFLRASSLDLHFRAWKCVSTLPEGEHEVQDQSTSDGGWNVDVNGTKYNYSWSKFALEGMPRKTVCTSNLESKQSLDGQELIIMQSQWIDPDSDDENMAQRSTEALKEELAMGCALSASAFVVRLREHSPKLCRIVNEYVKSVNVDDLRTAMKIWALAPVLQPVDSVTHPWFWWVNLRTLIDDNILTASLVSLCLDVNLSKEMWTGTYMPYGELRFPFRADIMRWFGEPVSCLQIDKSMLRENRWIDASFEHLHPPPVTALVPEQDDFLRFALGYGGSDINLIVRGDADLEQLNVDSQTKADVLALHYAMFIYQIRYENGPLEIALGGRASRETICRPIQPLAVHIYPTHYDSWEMDTVKYEKYREALMKALYHLAYDKENMEPIVFVLGAGQGPLVVEVLRAAQEVRDELRTIYAPVEVARRFHTFGFVPRIYAVEKNPLALPKLKERYESLWKKENVEIVEMDMRQWRPGFTADIVVSELIGGFGCNELSPECLENSRHLMRPDTICFPSRYDSFIIPIMSTNVDRVRREWYISRNILPSDQWIVSRCHNRFNICGTDYRRVFSFRHPICDDNVDERLYTEKVLEWPGPLVDCEIDGFIGFFTVWLQRKTPDNATITLANYSIVPHLHTPNMHAWYPIFFPLQGNRVKVRAGEPIKAWMARRRSADGDRVWYEWRLLSPTLTPILNEGGSCASMSTVIGQRSD</sequence>
<evidence type="ECO:0000256" key="1">
    <source>
        <dbReference type="ARBA" id="ARBA00022603"/>
    </source>
</evidence>
<dbReference type="Pfam" id="PF05185">
    <property type="entry name" value="PRMT5"/>
    <property type="match status" value="1"/>
</dbReference>
<dbReference type="PANTHER" id="PTHR10738">
    <property type="entry name" value="PROTEIN ARGININE N-METHYLTRANSFERASE 5"/>
    <property type="match status" value="1"/>
</dbReference>
<evidence type="ECO:0000259" key="6">
    <source>
        <dbReference type="Pfam" id="PF17286"/>
    </source>
</evidence>
<keyword evidence="2" id="KW-0808">Transferase</keyword>
<keyword evidence="1" id="KW-0489">Methyltransferase</keyword>
<dbReference type="Proteomes" id="UP000887566">
    <property type="component" value="Unplaced"/>
</dbReference>
<evidence type="ECO:0000256" key="2">
    <source>
        <dbReference type="ARBA" id="ARBA00022679"/>
    </source>
</evidence>
<feature type="domain" description="PRMT5 oligomerisation" evidence="6">
    <location>
        <begin position="528"/>
        <end position="705"/>
    </location>
</feature>
<dbReference type="Gene3D" id="2.70.160.11">
    <property type="entry name" value="Hnrnp arginine n-methyltransferase1"/>
    <property type="match status" value="1"/>
</dbReference>
<keyword evidence="3" id="KW-0949">S-adenosyl-L-methionine</keyword>
<evidence type="ECO:0000256" key="3">
    <source>
        <dbReference type="ARBA" id="ARBA00022691"/>
    </source>
</evidence>
<dbReference type="InterPro" id="IPR035248">
    <property type="entry name" value="PRMT5_C"/>
</dbReference>
<dbReference type="PANTHER" id="PTHR10738:SF0">
    <property type="entry name" value="PROTEIN ARGININE N-METHYLTRANSFERASE 5"/>
    <property type="match status" value="1"/>
</dbReference>
<dbReference type="Pfam" id="PF17285">
    <property type="entry name" value="PRMT5_TIM"/>
    <property type="match status" value="1"/>
</dbReference>
<keyword evidence="7" id="KW-1185">Reference proteome</keyword>
<dbReference type="GO" id="GO:0016274">
    <property type="term" value="F:protein-arginine N-methyltransferase activity"/>
    <property type="evidence" value="ECO:0007669"/>
    <property type="project" value="InterPro"/>
</dbReference>
<dbReference type="GO" id="GO:0005634">
    <property type="term" value="C:nucleus"/>
    <property type="evidence" value="ECO:0007669"/>
    <property type="project" value="TreeGrafter"/>
</dbReference>
<name>A0A914W7N3_9BILA</name>
<dbReference type="InterPro" id="IPR025799">
    <property type="entry name" value="Arg_MeTrfase"/>
</dbReference>
<proteinExistence type="predicted"/>
<dbReference type="WBParaSite" id="PSAMB.scaffold3466size18167.g21582.t1">
    <property type="protein sequence ID" value="PSAMB.scaffold3466size18167.g21582.t1"/>
    <property type="gene ID" value="PSAMB.scaffold3466size18167.g21582"/>
</dbReference>
<feature type="domain" description="PRMT5 arginine-N-methyltransferase" evidence="4">
    <location>
        <begin position="346"/>
        <end position="522"/>
    </location>
</feature>
<feature type="domain" description="PRMT5 TIM barrel" evidence="5">
    <location>
        <begin position="77"/>
        <end position="258"/>
    </location>
</feature>
<dbReference type="InterPro" id="IPR029063">
    <property type="entry name" value="SAM-dependent_MTases_sf"/>
</dbReference>